<proteinExistence type="predicted"/>
<dbReference type="Proteomes" id="UP000231383">
    <property type="component" value="Unassembled WGS sequence"/>
</dbReference>
<evidence type="ECO:0000313" key="1">
    <source>
        <dbReference type="EMBL" id="PJC32935.1"/>
    </source>
</evidence>
<evidence type="ECO:0000313" key="2">
    <source>
        <dbReference type="Proteomes" id="UP000231383"/>
    </source>
</evidence>
<dbReference type="Gene3D" id="3.30.2310.20">
    <property type="entry name" value="RelE-like"/>
    <property type="match status" value="1"/>
</dbReference>
<dbReference type="AlphaFoldDB" id="A0A2M8F0W9"/>
<dbReference type="EMBL" id="PFSC01000057">
    <property type="protein sequence ID" value="PJC32935.1"/>
    <property type="molecule type" value="Genomic_DNA"/>
</dbReference>
<dbReference type="InterPro" id="IPR035093">
    <property type="entry name" value="RelE/ParE_toxin_dom_sf"/>
</dbReference>
<accession>A0A2M8F0W9</accession>
<protein>
    <recommendedName>
        <fullName evidence="3">Type II toxin-antitoxin system mRNA interferase toxin, RelE/StbE family</fullName>
    </recommendedName>
</protein>
<sequence length="95" mass="11329">MIHIRLTGTYRSMYYSLILINPKYAQMTAQKVLMFAQRPYDSRLKNHSLQRRMKGKWAFSVDDDVRIIYQWSDKKTARFLAIGGHEIVYGRKNNK</sequence>
<name>A0A2M8F0W9_9BACT</name>
<comment type="caution">
    <text evidence="1">The sequence shown here is derived from an EMBL/GenBank/DDBJ whole genome shotgun (WGS) entry which is preliminary data.</text>
</comment>
<dbReference type="SUPFAM" id="SSF143011">
    <property type="entry name" value="RelE-like"/>
    <property type="match status" value="1"/>
</dbReference>
<evidence type="ECO:0008006" key="3">
    <source>
        <dbReference type="Google" id="ProtNLM"/>
    </source>
</evidence>
<reference evidence="2" key="1">
    <citation type="submission" date="2017-09" db="EMBL/GenBank/DDBJ databases">
        <title>Depth-based differentiation of microbial function through sediment-hosted aquifers and enrichment of novel symbionts in the deep terrestrial subsurface.</title>
        <authorList>
            <person name="Probst A.J."/>
            <person name="Ladd B."/>
            <person name="Jarett J.K."/>
            <person name="Geller-Mcgrath D.E."/>
            <person name="Sieber C.M.K."/>
            <person name="Emerson J.B."/>
            <person name="Anantharaman K."/>
            <person name="Thomas B.C."/>
            <person name="Malmstrom R."/>
            <person name="Stieglmeier M."/>
            <person name="Klingl A."/>
            <person name="Woyke T."/>
            <person name="Ryan C.M."/>
            <person name="Banfield J.F."/>
        </authorList>
    </citation>
    <scope>NUCLEOTIDE SEQUENCE [LARGE SCALE GENOMIC DNA]</scope>
</reference>
<gene>
    <name evidence="1" type="ORF">CO051_02225</name>
</gene>
<organism evidence="1 2">
    <name type="scientific">Candidatus Roizmanbacteria bacterium CG_4_9_14_0_2_um_filter_39_13</name>
    <dbReference type="NCBI Taxonomy" id="1974839"/>
    <lineage>
        <taxon>Bacteria</taxon>
        <taxon>Candidatus Roizmaniibacteriota</taxon>
    </lineage>
</organism>